<keyword evidence="7" id="KW-0346">Stress response</keyword>
<evidence type="ECO:0000256" key="1">
    <source>
        <dbReference type="ARBA" id="ARBA00006620"/>
    </source>
</evidence>
<sequence>MPKLPCLRSQKVISALLRVGFYIHHQTGSHINLRHGIKKHLHIVVPFHKKELAPKTLKSIILQAELTINEFVELL</sequence>
<dbReference type="Pfam" id="PF07927">
    <property type="entry name" value="HicA_toxin"/>
    <property type="match status" value="1"/>
</dbReference>
<proteinExistence type="inferred from homology"/>
<evidence type="ECO:0000256" key="3">
    <source>
        <dbReference type="ARBA" id="ARBA00022722"/>
    </source>
</evidence>
<evidence type="ECO:0000256" key="7">
    <source>
        <dbReference type="ARBA" id="ARBA00023016"/>
    </source>
</evidence>
<keyword evidence="3" id="KW-0540">Nuclease</keyword>
<gene>
    <name evidence="8" type="ORF">A3H02_02290</name>
</gene>
<evidence type="ECO:0000313" key="8">
    <source>
        <dbReference type="EMBL" id="OGZ31677.1"/>
    </source>
</evidence>
<dbReference type="GO" id="GO:0004519">
    <property type="term" value="F:endonuclease activity"/>
    <property type="evidence" value="ECO:0007669"/>
    <property type="project" value="UniProtKB-KW"/>
</dbReference>
<dbReference type="EMBL" id="MHMS01000024">
    <property type="protein sequence ID" value="OGZ31677.1"/>
    <property type="molecule type" value="Genomic_DNA"/>
</dbReference>
<dbReference type="STRING" id="1801726.A3H02_02290"/>
<evidence type="ECO:0000256" key="2">
    <source>
        <dbReference type="ARBA" id="ARBA00022649"/>
    </source>
</evidence>
<name>A0A1G2F167_9BACT</name>
<keyword evidence="2" id="KW-1277">Toxin-antitoxin system</keyword>
<evidence type="ECO:0000256" key="6">
    <source>
        <dbReference type="ARBA" id="ARBA00022884"/>
    </source>
</evidence>
<evidence type="ECO:0000256" key="5">
    <source>
        <dbReference type="ARBA" id="ARBA00022801"/>
    </source>
</evidence>
<reference evidence="8 9" key="1">
    <citation type="journal article" date="2016" name="Nat. Commun.">
        <title>Thousands of microbial genomes shed light on interconnected biogeochemical processes in an aquifer system.</title>
        <authorList>
            <person name="Anantharaman K."/>
            <person name="Brown C.T."/>
            <person name="Hug L.A."/>
            <person name="Sharon I."/>
            <person name="Castelle C.J."/>
            <person name="Probst A.J."/>
            <person name="Thomas B.C."/>
            <person name="Singh A."/>
            <person name="Wilkins M.J."/>
            <person name="Karaoz U."/>
            <person name="Brodie E.L."/>
            <person name="Williams K.H."/>
            <person name="Hubbard S.S."/>
            <person name="Banfield J.F."/>
        </authorList>
    </citation>
    <scope>NUCLEOTIDE SEQUENCE [LARGE SCALE GENOMIC DNA]</scope>
</reference>
<dbReference type="GO" id="GO:0016787">
    <property type="term" value="F:hydrolase activity"/>
    <property type="evidence" value="ECO:0007669"/>
    <property type="project" value="UniProtKB-KW"/>
</dbReference>
<dbReference type="InterPro" id="IPR012933">
    <property type="entry name" value="HicA_mRNA_interferase"/>
</dbReference>
<comment type="similarity">
    <text evidence="1">Belongs to the HicA mRNA interferase family.</text>
</comment>
<comment type="caution">
    <text evidence="8">The sequence shown here is derived from an EMBL/GenBank/DDBJ whole genome shotgun (WGS) entry which is preliminary data.</text>
</comment>
<keyword evidence="4" id="KW-0255">Endonuclease</keyword>
<keyword evidence="6" id="KW-0694">RNA-binding</keyword>
<keyword evidence="5" id="KW-0378">Hydrolase</keyword>
<dbReference type="SUPFAM" id="SSF54786">
    <property type="entry name" value="YcfA/nrd intein domain"/>
    <property type="match status" value="1"/>
</dbReference>
<dbReference type="Gene3D" id="3.30.920.30">
    <property type="entry name" value="Hypothetical protein"/>
    <property type="match status" value="1"/>
</dbReference>
<dbReference type="Proteomes" id="UP000176787">
    <property type="component" value="Unassembled WGS sequence"/>
</dbReference>
<protein>
    <recommendedName>
        <fullName evidence="10">Addiction module toxin, HicA family</fullName>
    </recommendedName>
</protein>
<organism evidence="8 9">
    <name type="scientific">Candidatus Niyogibacteria bacterium RIFCSPLOWO2_12_FULL_41_13</name>
    <dbReference type="NCBI Taxonomy" id="1801726"/>
    <lineage>
        <taxon>Bacteria</taxon>
        <taxon>Candidatus Niyogiibacteriota</taxon>
    </lineage>
</organism>
<evidence type="ECO:0008006" key="10">
    <source>
        <dbReference type="Google" id="ProtNLM"/>
    </source>
</evidence>
<dbReference type="GO" id="GO:0003729">
    <property type="term" value="F:mRNA binding"/>
    <property type="evidence" value="ECO:0007669"/>
    <property type="project" value="InterPro"/>
</dbReference>
<evidence type="ECO:0000313" key="9">
    <source>
        <dbReference type="Proteomes" id="UP000176787"/>
    </source>
</evidence>
<accession>A0A1G2F167</accession>
<evidence type="ECO:0000256" key="4">
    <source>
        <dbReference type="ARBA" id="ARBA00022759"/>
    </source>
</evidence>
<dbReference type="InterPro" id="IPR038570">
    <property type="entry name" value="HicA_sf"/>
</dbReference>
<dbReference type="AlphaFoldDB" id="A0A1G2F167"/>